<dbReference type="EMBL" id="FNUK01000001">
    <property type="protein sequence ID" value="SEF40650.1"/>
    <property type="molecule type" value="Genomic_DNA"/>
</dbReference>
<evidence type="ECO:0000313" key="2">
    <source>
        <dbReference type="Proteomes" id="UP000242850"/>
    </source>
</evidence>
<name>A0A1H5RQU3_9CLOT</name>
<keyword evidence="2" id="KW-1185">Reference proteome</keyword>
<dbReference type="RefSeq" id="WP_103895193.1">
    <property type="nucleotide sequence ID" value="NZ_FNUK01000001.1"/>
</dbReference>
<dbReference type="OrthoDB" id="1909918at2"/>
<sequence length="94" mass="11171">MYQIPMCPFMHLNPYMPNTMMPMMPMMPLLPTIIDLEETEDERSPEMTKVDEILKKIEKNDPQIFAILRSYGIPLPTARRIVRRIIRLTLMYSK</sequence>
<accession>A0A1H5RQU3</accession>
<evidence type="ECO:0000313" key="1">
    <source>
        <dbReference type="EMBL" id="SEF40650.1"/>
    </source>
</evidence>
<proteinExistence type="predicted"/>
<dbReference type="Proteomes" id="UP000242850">
    <property type="component" value="Unassembled WGS sequence"/>
</dbReference>
<protein>
    <submittedName>
        <fullName evidence="1">Uncharacterized protein</fullName>
    </submittedName>
</protein>
<organism evidence="1 2">
    <name type="scientific">Caloramator fervidus</name>
    <dbReference type="NCBI Taxonomy" id="29344"/>
    <lineage>
        <taxon>Bacteria</taxon>
        <taxon>Bacillati</taxon>
        <taxon>Bacillota</taxon>
        <taxon>Clostridia</taxon>
        <taxon>Eubacteriales</taxon>
        <taxon>Clostridiaceae</taxon>
        <taxon>Caloramator</taxon>
    </lineage>
</organism>
<dbReference type="AlphaFoldDB" id="A0A1H5RQU3"/>
<reference evidence="2" key="1">
    <citation type="submission" date="2016-10" db="EMBL/GenBank/DDBJ databases">
        <authorList>
            <person name="Varghese N."/>
            <person name="Submissions S."/>
        </authorList>
    </citation>
    <scope>NUCLEOTIDE SEQUENCE [LARGE SCALE GENOMIC DNA]</scope>
    <source>
        <strain evidence="2">DSM 5463</strain>
    </source>
</reference>
<gene>
    <name evidence="1" type="ORF">SAMN05660865_00166</name>
</gene>